<dbReference type="GO" id="GO:0004386">
    <property type="term" value="F:helicase activity"/>
    <property type="evidence" value="ECO:0007669"/>
    <property type="project" value="UniProtKB-KW"/>
</dbReference>
<accession>A0A437P7K4</accession>
<dbReference type="Pfam" id="PF08482">
    <property type="entry name" value="HrpB_C"/>
    <property type="match status" value="1"/>
</dbReference>
<dbReference type="Gene3D" id="3.40.50.300">
    <property type="entry name" value="P-loop containing nucleotide triphosphate hydrolases"/>
    <property type="match status" value="2"/>
</dbReference>
<evidence type="ECO:0000259" key="7">
    <source>
        <dbReference type="PROSITE" id="PS51194"/>
    </source>
</evidence>
<dbReference type="Gene3D" id="1.20.120.1080">
    <property type="match status" value="1"/>
</dbReference>
<keyword evidence="9" id="KW-1185">Reference proteome</keyword>
<reference evidence="8 9" key="1">
    <citation type="submission" date="2019-01" db="EMBL/GenBank/DDBJ databases">
        <authorList>
            <person name="Chen W.-M."/>
        </authorList>
    </citation>
    <scope>NUCLEOTIDE SEQUENCE [LARGE SCALE GENOMIC DNA]</scope>
    <source>
        <strain evidence="8 9">TER-1</strain>
    </source>
</reference>
<dbReference type="GO" id="GO:0016787">
    <property type="term" value="F:hydrolase activity"/>
    <property type="evidence" value="ECO:0007669"/>
    <property type="project" value="UniProtKB-KW"/>
</dbReference>
<dbReference type="EMBL" id="SACP01000010">
    <property type="protein sequence ID" value="RVU18199.1"/>
    <property type="molecule type" value="Genomic_DNA"/>
</dbReference>
<comment type="caution">
    <text evidence="8">The sequence shown here is derived from an EMBL/GenBank/DDBJ whole genome shotgun (WGS) entry which is preliminary data.</text>
</comment>
<gene>
    <name evidence="8" type="primary">hrpB</name>
    <name evidence="8" type="ORF">EOE48_12010</name>
</gene>
<dbReference type="InterPro" id="IPR014001">
    <property type="entry name" value="Helicase_ATP-bd"/>
</dbReference>
<dbReference type="InterPro" id="IPR049614">
    <property type="entry name" value="HrpB_DEXH"/>
</dbReference>
<dbReference type="InterPro" id="IPR010225">
    <property type="entry name" value="HrpB"/>
</dbReference>
<feature type="domain" description="Helicase ATP-binding" evidence="6">
    <location>
        <begin position="18"/>
        <end position="182"/>
    </location>
</feature>
<evidence type="ECO:0000256" key="2">
    <source>
        <dbReference type="ARBA" id="ARBA00022801"/>
    </source>
</evidence>
<dbReference type="CDD" id="cd18791">
    <property type="entry name" value="SF2_C_RHA"/>
    <property type="match status" value="1"/>
</dbReference>
<dbReference type="PANTHER" id="PTHR43519:SF1">
    <property type="entry name" value="ATP-DEPENDENT RNA HELICASE HRPB"/>
    <property type="match status" value="1"/>
</dbReference>
<evidence type="ECO:0000313" key="9">
    <source>
        <dbReference type="Proteomes" id="UP000286997"/>
    </source>
</evidence>
<evidence type="ECO:0000313" key="8">
    <source>
        <dbReference type="EMBL" id="RVU18199.1"/>
    </source>
</evidence>
<dbReference type="CDD" id="cd17990">
    <property type="entry name" value="DEXHc_HrpB"/>
    <property type="match status" value="1"/>
</dbReference>
<organism evidence="8 9">
    <name type="scientific">Methylobacterium oryzihabitans</name>
    <dbReference type="NCBI Taxonomy" id="2499852"/>
    <lineage>
        <taxon>Bacteria</taxon>
        <taxon>Pseudomonadati</taxon>
        <taxon>Pseudomonadota</taxon>
        <taxon>Alphaproteobacteria</taxon>
        <taxon>Hyphomicrobiales</taxon>
        <taxon>Methylobacteriaceae</taxon>
        <taxon>Methylobacterium</taxon>
    </lineage>
</organism>
<dbReference type="InterPro" id="IPR027417">
    <property type="entry name" value="P-loop_NTPase"/>
</dbReference>
<dbReference type="SUPFAM" id="SSF52540">
    <property type="entry name" value="P-loop containing nucleoside triphosphate hydrolases"/>
    <property type="match status" value="2"/>
</dbReference>
<feature type="domain" description="Helicase C-terminal" evidence="7">
    <location>
        <begin position="205"/>
        <end position="375"/>
    </location>
</feature>
<keyword evidence="1" id="KW-0547">Nucleotide-binding</keyword>
<dbReference type="Pfam" id="PF00270">
    <property type="entry name" value="DEAD"/>
    <property type="match status" value="1"/>
</dbReference>
<keyword evidence="3 8" id="KW-0347">Helicase</keyword>
<protein>
    <submittedName>
        <fullName evidence="8">ATP-dependent helicase HrpB</fullName>
    </submittedName>
</protein>
<dbReference type="Pfam" id="PF00271">
    <property type="entry name" value="Helicase_C"/>
    <property type="match status" value="1"/>
</dbReference>
<keyword evidence="2" id="KW-0378">Hydrolase</keyword>
<dbReference type="SMART" id="SM00490">
    <property type="entry name" value="HELICc"/>
    <property type="match status" value="1"/>
</dbReference>
<dbReference type="GO" id="GO:0005524">
    <property type="term" value="F:ATP binding"/>
    <property type="evidence" value="ECO:0007669"/>
    <property type="project" value="UniProtKB-KW"/>
</dbReference>
<dbReference type="OrthoDB" id="9805617at2"/>
<dbReference type="RefSeq" id="WP_127729424.1">
    <property type="nucleotide sequence ID" value="NZ_SACP01000010.1"/>
</dbReference>
<dbReference type="PIRSF" id="PIRSF005496">
    <property type="entry name" value="ATP_hel_hrpB"/>
    <property type="match status" value="1"/>
</dbReference>
<dbReference type="PROSITE" id="PS51192">
    <property type="entry name" value="HELICASE_ATP_BIND_1"/>
    <property type="match status" value="1"/>
</dbReference>
<proteinExistence type="predicted"/>
<evidence type="ECO:0000256" key="1">
    <source>
        <dbReference type="ARBA" id="ARBA00022741"/>
    </source>
</evidence>
<dbReference type="SMART" id="SM00847">
    <property type="entry name" value="HA2"/>
    <property type="match status" value="1"/>
</dbReference>
<dbReference type="GO" id="GO:0003676">
    <property type="term" value="F:nucleic acid binding"/>
    <property type="evidence" value="ECO:0007669"/>
    <property type="project" value="InterPro"/>
</dbReference>
<sequence length="848" mass="89209">MPPSPPPLPIDAVLGDLAAALAAGPNAVLVAPPGAGKTTRVPLALLDAPWRGDGRIILLEPRRLAARAAADRMAATLGEEVGGRVGLRVRLGSKVSARTRIEVVTEGVFARMILDDPELTGIAAVLFDEFHERSLDADLGLALALDAQGGLREDLRLLVMSATLDGARVAARMGGAPVIESEGRAFPVETRHLDRDPQRRIEEAVTDAVMRALRAEPGSVLAFLPGQGEIRRAETLLRGRLDGHPDVDLAPLYGAMERGEQDRAVRPSPAGRRKVVLATSIAETSLTIEGVRVVVDSGLSRVPVYEPDLGLTRLVTVRASRAAADQRRGRAGRTQPGVCYRLWPEAATGALEPFTRPEILSADLAGLVLDCAAWGVADPTTLAFLDPPPAPALAEAKALLAGLGALDGDGRLTPQGARLRALPLPPRLARMVVGAAGHGREAARDAADLAAVLVERGLGGDGVDLAERVERFRRDRAGRAEDMRRLTAGWAREAGRGAPAPASGGGPSSGGGSSSGGGPSSGGAPGFGELLALAYPDRIARARARGRAGEFVLSNGRGGALDPASALARAPFLVVAELVGKAAAGRVLAAAPIDLAAIEAAFADRIDNREVVSFDPESGSLRARALRRLGAAVLGERVLPVPATEEAARILARGLAGQGIERLPWSKAAAQWRERVRFLRDAEGEPWPDLSDGNLAGTVEDWLAPHLVGIARRDEIGADRLFDALQALLPWSLRARLDAEAPTHVAVPTGSRIPVDYGAEGGPVLAVRVQELYGLSHHPVIGGGRVPLVLHLLSPAHRPIQITRDLPGFWRGSWAAVRAEMRGRYPRHPWPEDPLTAPATTRAKPRGT</sequence>
<dbReference type="InterPro" id="IPR001650">
    <property type="entry name" value="Helicase_C-like"/>
</dbReference>
<feature type="region of interest" description="Disordered" evidence="5">
    <location>
        <begin position="826"/>
        <end position="848"/>
    </location>
</feature>
<dbReference type="AlphaFoldDB" id="A0A437P7K4"/>
<dbReference type="SMART" id="SM00487">
    <property type="entry name" value="DEXDc"/>
    <property type="match status" value="1"/>
</dbReference>
<evidence type="ECO:0000256" key="5">
    <source>
        <dbReference type="SAM" id="MobiDB-lite"/>
    </source>
</evidence>
<evidence type="ECO:0000256" key="3">
    <source>
        <dbReference type="ARBA" id="ARBA00022806"/>
    </source>
</evidence>
<evidence type="ECO:0000259" key="6">
    <source>
        <dbReference type="PROSITE" id="PS51192"/>
    </source>
</evidence>
<dbReference type="Proteomes" id="UP000286997">
    <property type="component" value="Unassembled WGS sequence"/>
</dbReference>
<evidence type="ECO:0000256" key="4">
    <source>
        <dbReference type="ARBA" id="ARBA00022840"/>
    </source>
</evidence>
<dbReference type="InterPro" id="IPR011545">
    <property type="entry name" value="DEAD/DEAH_box_helicase_dom"/>
</dbReference>
<dbReference type="InterPro" id="IPR007502">
    <property type="entry name" value="Helicase-assoc_dom"/>
</dbReference>
<dbReference type="PROSITE" id="PS51194">
    <property type="entry name" value="HELICASE_CTER"/>
    <property type="match status" value="1"/>
</dbReference>
<feature type="region of interest" description="Disordered" evidence="5">
    <location>
        <begin position="490"/>
        <end position="522"/>
    </location>
</feature>
<feature type="compositionally biased region" description="Gly residues" evidence="5">
    <location>
        <begin position="503"/>
        <end position="522"/>
    </location>
</feature>
<dbReference type="NCBIfam" id="TIGR01970">
    <property type="entry name" value="DEAH_box_HrpB"/>
    <property type="match status" value="1"/>
</dbReference>
<keyword evidence="4" id="KW-0067">ATP-binding</keyword>
<name>A0A437P7K4_9HYPH</name>
<dbReference type="InterPro" id="IPR013689">
    <property type="entry name" value="RNA_helicase_ATP-dep_HrpB_C"/>
</dbReference>
<dbReference type="FunFam" id="3.40.50.300:FF:002125">
    <property type="entry name" value="ATP-dependent helicase HrpB"/>
    <property type="match status" value="1"/>
</dbReference>
<dbReference type="PANTHER" id="PTHR43519">
    <property type="entry name" value="ATP-DEPENDENT RNA HELICASE HRPB"/>
    <property type="match status" value="1"/>
</dbReference>